<protein>
    <submittedName>
        <fullName evidence="2">Uncharacterized protein</fullName>
    </submittedName>
</protein>
<accession>A0ABP3F9R2</accession>
<organism evidence="2 3">
    <name type="scientific">Streptomyces polychromogenes</name>
    <dbReference type="NCBI Taxonomy" id="67342"/>
    <lineage>
        <taxon>Bacteria</taxon>
        <taxon>Bacillati</taxon>
        <taxon>Actinomycetota</taxon>
        <taxon>Actinomycetes</taxon>
        <taxon>Kitasatosporales</taxon>
        <taxon>Streptomycetaceae</taxon>
        <taxon>Streptomyces</taxon>
    </lineage>
</organism>
<sequence>MPKYGVPGSQEAAMSAAGAERAPVVSMRALLAAGVAATAVSTPPVRSEPGPRDPAAEDAADTEQAASAEPEAA</sequence>
<evidence type="ECO:0000313" key="3">
    <source>
        <dbReference type="Proteomes" id="UP001501867"/>
    </source>
</evidence>
<feature type="region of interest" description="Disordered" evidence="1">
    <location>
        <begin position="1"/>
        <end position="21"/>
    </location>
</feature>
<keyword evidence="3" id="KW-1185">Reference proteome</keyword>
<feature type="compositionally biased region" description="Low complexity" evidence="1">
    <location>
        <begin position="12"/>
        <end position="21"/>
    </location>
</feature>
<dbReference type="EMBL" id="BAAABV010000023">
    <property type="protein sequence ID" value="GAA0304671.1"/>
    <property type="molecule type" value="Genomic_DNA"/>
</dbReference>
<feature type="region of interest" description="Disordered" evidence="1">
    <location>
        <begin position="37"/>
        <end position="73"/>
    </location>
</feature>
<feature type="compositionally biased region" description="Low complexity" evidence="1">
    <location>
        <begin position="62"/>
        <end position="73"/>
    </location>
</feature>
<gene>
    <name evidence="2" type="ORF">GCM10010302_49090</name>
</gene>
<proteinExistence type="predicted"/>
<name>A0ABP3F9R2_9ACTN</name>
<comment type="caution">
    <text evidence="2">The sequence shown here is derived from an EMBL/GenBank/DDBJ whole genome shotgun (WGS) entry which is preliminary data.</text>
</comment>
<evidence type="ECO:0000256" key="1">
    <source>
        <dbReference type="SAM" id="MobiDB-lite"/>
    </source>
</evidence>
<reference evidence="3" key="1">
    <citation type="journal article" date="2019" name="Int. J. Syst. Evol. Microbiol.">
        <title>The Global Catalogue of Microorganisms (GCM) 10K type strain sequencing project: providing services to taxonomists for standard genome sequencing and annotation.</title>
        <authorList>
            <consortium name="The Broad Institute Genomics Platform"/>
            <consortium name="The Broad Institute Genome Sequencing Center for Infectious Disease"/>
            <person name="Wu L."/>
            <person name="Ma J."/>
        </authorList>
    </citation>
    <scope>NUCLEOTIDE SEQUENCE [LARGE SCALE GENOMIC DNA]</scope>
    <source>
        <strain evidence="3">JCM 4505</strain>
    </source>
</reference>
<dbReference type="Proteomes" id="UP001501867">
    <property type="component" value="Unassembled WGS sequence"/>
</dbReference>
<evidence type="ECO:0000313" key="2">
    <source>
        <dbReference type="EMBL" id="GAA0304671.1"/>
    </source>
</evidence>